<proteinExistence type="predicted"/>
<name>A0A2Z6R7U8_9GLOM</name>
<gene>
    <name evidence="1" type="ORF">RclHR1_31590001</name>
</gene>
<accession>A0A2Z6R7U8</accession>
<reference evidence="1 2" key="1">
    <citation type="submission" date="2017-11" db="EMBL/GenBank/DDBJ databases">
        <title>The genome of Rhizophagus clarus HR1 reveals common genetic basis of auxotrophy among arbuscular mycorrhizal fungi.</title>
        <authorList>
            <person name="Kobayashi Y."/>
        </authorList>
    </citation>
    <scope>NUCLEOTIDE SEQUENCE [LARGE SCALE GENOMIC DNA]</scope>
    <source>
        <strain evidence="1 2">HR1</strain>
    </source>
</reference>
<dbReference type="AlphaFoldDB" id="A0A2Z6R7U8"/>
<evidence type="ECO:0000313" key="1">
    <source>
        <dbReference type="EMBL" id="GBB98180.1"/>
    </source>
</evidence>
<evidence type="ECO:0000313" key="2">
    <source>
        <dbReference type="Proteomes" id="UP000247702"/>
    </source>
</evidence>
<sequence>MDLRLHFIDKPKIDNKSSILEAKIFAYANNTNSNIMQILKRIFKKKKSLWKDVNYEKYQGHVFISSNDSTTKSEEIDNNRIVYIEDIEKRKEIYGICGECNEPGTGEYWCQPCNAKRFKKNFKNWTSGNKDIDDLIQHSQINAVHYKNCFEWIPYENFQNVNYITKGSFAKIYLADWPEGYIWYWDIENKKWHRYKNYKVALKSLDNFSETSARFFK</sequence>
<dbReference type="Proteomes" id="UP000247702">
    <property type="component" value="Unassembled WGS sequence"/>
</dbReference>
<keyword evidence="2" id="KW-1185">Reference proteome</keyword>
<dbReference type="EMBL" id="BEXD01002401">
    <property type="protein sequence ID" value="GBB98180.1"/>
    <property type="molecule type" value="Genomic_DNA"/>
</dbReference>
<comment type="caution">
    <text evidence="1">The sequence shown here is derived from an EMBL/GenBank/DDBJ whole genome shotgun (WGS) entry which is preliminary data.</text>
</comment>
<evidence type="ECO:0008006" key="3">
    <source>
        <dbReference type="Google" id="ProtNLM"/>
    </source>
</evidence>
<organism evidence="1 2">
    <name type="scientific">Rhizophagus clarus</name>
    <dbReference type="NCBI Taxonomy" id="94130"/>
    <lineage>
        <taxon>Eukaryota</taxon>
        <taxon>Fungi</taxon>
        <taxon>Fungi incertae sedis</taxon>
        <taxon>Mucoromycota</taxon>
        <taxon>Glomeromycotina</taxon>
        <taxon>Glomeromycetes</taxon>
        <taxon>Glomerales</taxon>
        <taxon>Glomeraceae</taxon>
        <taxon>Rhizophagus</taxon>
    </lineage>
</organism>
<protein>
    <recommendedName>
        <fullName evidence="3">Protein kinase domain-containing protein</fullName>
    </recommendedName>
</protein>